<dbReference type="PANTHER" id="PTHR15106">
    <property type="entry name" value="RETINOIC ACID RECEPTOR RESPONDER PROTEIN 2"/>
    <property type="match status" value="1"/>
</dbReference>
<dbReference type="AlphaFoldDB" id="A0AA88IKD8"/>
<evidence type="ECO:0000313" key="13">
    <source>
        <dbReference type="Proteomes" id="UP001187415"/>
    </source>
</evidence>
<evidence type="ECO:0000259" key="11">
    <source>
        <dbReference type="PROSITE" id="PS50927"/>
    </source>
</evidence>
<evidence type="ECO:0000256" key="1">
    <source>
        <dbReference type="ARBA" id="ARBA00004613"/>
    </source>
</evidence>
<evidence type="ECO:0000313" key="12">
    <source>
        <dbReference type="EMBL" id="KAK2812889.1"/>
    </source>
</evidence>
<dbReference type="GO" id="GO:0006935">
    <property type="term" value="P:chemotaxis"/>
    <property type="evidence" value="ECO:0007669"/>
    <property type="project" value="UniProtKB-KW"/>
</dbReference>
<gene>
    <name evidence="12" type="ORF">Q5P01_000936</name>
</gene>
<accession>A0AA88IKD8</accession>
<feature type="domain" description="Bulb-type lectin" evidence="11">
    <location>
        <begin position="173"/>
        <end position="286"/>
    </location>
</feature>
<proteinExistence type="predicted"/>
<dbReference type="SUPFAM" id="SSF51110">
    <property type="entry name" value="alpha-D-mannose-specific plant lectins"/>
    <property type="match status" value="1"/>
</dbReference>
<dbReference type="GO" id="GO:0006954">
    <property type="term" value="P:inflammatory response"/>
    <property type="evidence" value="ECO:0007669"/>
    <property type="project" value="UniProtKB-KW"/>
</dbReference>
<dbReference type="SMART" id="SM00108">
    <property type="entry name" value="B_lectin"/>
    <property type="match status" value="1"/>
</dbReference>
<name>A0AA88IKD8_CHASR</name>
<evidence type="ECO:0000256" key="3">
    <source>
        <dbReference type="ARBA" id="ARBA00022500"/>
    </source>
</evidence>
<comment type="subcellular location">
    <subcellularLocation>
        <location evidence="1">Secreted</location>
    </subcellularLocation>
</comment>
<evidence type="ECO:0000256" key="10">
    <source>
        <dbReference type="SAM" id="SignalP"/>
    </source>
</evidence>
<evidence type="ECO:0000256" key="2">
    <source>
        <dbReference type="ARBA" id="ARBA00018808"/>
    </source>
</evidence>
<keyword evidence="7" id="KW-1015">Disulfide bond</keyword>
<dbReference type="PROSITE" id="PS50927">
    <property type="entry name" value="BULB_LECTIN"/>
    <property type="match status" value="1"/>
</dbReference>
<sequence>MAAGLLLLVCAGAVLFRAEAQETYDELPDNYKQGVDLALEQLNLHRGVNHQFRFFKSLAKSEIEAGFGSRYLYHHFWMKPTRCSKGTTDPTPERCPFRNDRPLMDCAVCYKTAQDQIEPTPKPYVYCIQKPRLTEDIKRSRVEHCKKMKILLHLFASAYTLTAVEHSGRIMSRNCLFRFQEFRKGDYLVSNNGNFKAIFQGDGNFVIYTWKPIWASDTANSDVVRLCMQDDCNLVMYNKDGTPRWQTNSHRPSCTSCSLCLTDEGVLVLTKDREEIWNSNQSRGMK</sequence>
<dbReference type="SUPFAM" id="SSF54403">
    <property type="entry name" value="Cystatin/monellin"/>
    <property type="match status" value="1"/>
</dbReference>
<keyword evidence="6" id="KW-0221">Differentiation</keyword>
<dbReference type="InterPro" id="IPR046350">
    <property type="entry name" value="Cystatin_sf"/>
</dbReference>
<keyword evidence="5 10" id="KW-0732">Signal</keyword>
<evidence type="ECO:0000256" key="6">
    <source>
        <dbReference type="ARBA" id="ARBA00022782"/>
    </source>
</evidence>
<dbReference type="GO" id="GO:0005102">
    <property type="term" value="F:signaling receptor binding"/>
    <property type="evidence" value="ECO:0007669"/>
    <property type="project" value="InterPro"/>
</dbReference>
<evidence type="ECO:0000256" key="5">
    <source>
        <dbReference type="ARBA" id="ARBA00022729"/>
    </source>
</evidence>
<evidence type="ECO:0000256" key="4">
    <source>
        <dbReference type="ARBA" id="ARBA00022525"/>
    </source>
</evidence>
<dbReference type="GO" id="GO:0050994">
    <property type="term" value="P:regulation of lipid catabolic process"/>
    <property type="evidence" value="ECO:0007669"/>
    <property type="project" value="InterPro"/>
</dbReference>
<dbReference type="GO" id="GO:0005576">
    <property type="term" value="C:extracellular region"/>
    <property type="evidence" value="ECO:0007669"/>
    <property type="project" value="UniProtKB-SubCell"/>
</dbReference>
<dbReference type="GO" id="GO:0030154">
    <property type="term" value="P:cell differentiation"/>
    <property type="evidence" value="ECO:0007669"/>
    <property type="project" value="UniProtKB-KW"/>
</dbReference>
<dbReference type="InterPro" id="IPR001480">
    <property type="entry name" value="Bulb-type_lectin_dom"/>
</dbReference>
<keyword evidence="13" id="KW-1185">Reference proteome</keyword>
<dbReference type="Gene3D" id="3.10.450.10">
    <property type="match status" value="1"/>
</dbReference>
<feature type="chain" id="PRO_5041662433" description="Retinoic acid receptor responder protein 2" evidence="10">
    <location>
        <begin position="21"/>
        <end position="286"/>
    </location>
</feature>
<evidence type="ECO:0000256" key="7">
    <source>
        <dbReference type="ARBA" id="ARBA00023157"/>
    </source>
</evidence>
<dbReference type="Proteomes" id="UP001187415">
    <property type="component" value="Unassembled WGS sequence"/>
</dbReference>
<dbReference type="EMBL" id="JAUPFM010000114">
    <property type="protein sequence ID" value="KAK2812889.1"/>
    <property type="molecule type" value="Genomic_DNA"/>
</dbReference>
<organism evidence="12 13">
    <name type="scientific">Channa striata</name>
    <name type="common">Snakehead murrel</name>
    <name type="synonym">Ophicephalus striatus</name>
    <dbReference type="NCBI Taxonomy" id="64152"/>
    <lineage>
        <taxon>Eukaryota</taxon>
        <taxon>Metazoa</taxon>
        <taxon>Chordata</taxon>
        <taxon>Craniata</taxon>
        <taxon>Vertebrata</taxon>
        <taxon>Euteleostomi</taxon>
        <taxon>Actinopterygii</taxon>
        <taxon>Neopterygii</taxon>
        <taxon>Teleostei</taxon>
        <taxon>Neoteleostei</taxon>
        <taxon>Acanthomorphata</taxon>
        <taxon>Anabantaria</taxon>
        <taxon>Anabantiformes</taxon>
        <taxon>Channoidei</taxon>
        <taxon>Channidae</taxon>
        <taxon>Channa</taxon>
    </lineage>
</organism>
<protein>
    <recommendedName>
        <fullName evidence="2">Retinoic acid receptor responder protein 2</fullName>
    </recommendedName>
    <alternativeName>
        <fullName evidence="9">Chemerin</fullName>
    </alternativeName>
</protein>
<feature type="signal peptide" evidence="10">
    <location>
        <begin position="1"/>
        <end position="20"/>
    </location>
</feature>
<evidence type="ECO:0000256" key="9">
    <source>
        <dbReference type="ARBA" id="ARBA00032785"/>
    </source>
</evidence>
<reference evidence="12" key="1">
    <citation type="submission" date="2023-07" db="EMBL/GenBank/DDBJ databases">
        <title>Chromosome-level Genome Assembly of Striped Snakehead (Channa striata).</title>
        <authorList>
            <person name="Liu H."/>
        </authorList>
    </citation>
    <scope>NUCLEOTIDE SEQUENCE</scope>
    <source>
        <strain evidence="12">Gz</strain>
        <tissue evidence="12">Muscle</tissue>
    </source>
</reference>
<dbReference type="PANTHER" id="PTHR15106:SF2">
    <property type="entry name" value="RETINOIC ACID RECEPTOR RESPONDER PROTEIN 2"/>
    <property type="match status" value="1"/>
</dbReference>
<dbReference type="InterPro" id="IPR029562">
    <property type="entry name" value="Chemerin"/>
</dbReference>
<dbReference type="InterPro" id="IPR036426">
    <property type="entry name" value="Bulb-type_lectin_dom_sf"/>
</dbReference>
<keyword evidence="4" id="KW-0964">Secreted</keyword>
<comment type="caution">
    <text evidence="12">The sequence shown here is derived from an EMBL/GenBank/DDBJ whole genome shotgun (WGS) entry which is preliminary data.</text>
</comment>
<keyword evidence="8" id="KW-0395">Inflammatory response</keyword>
<keyword evidence="3" id="KW-0145">Chemotaxis</keyword>
<evidence type="ECO:0000256" key="8">
    <source>
        <dbReference type="ARBA" id="ARBA00023198"/>
    </source>
</evidence>
<dbReference type="Gene3D" id="2.90.10.30">
    <property type="match status" value="1"/>
</dbReference>